<dbReference type="AlphaFoldDB" id="A0A834Y118"/>
<feature type="transmembrane region" description="Helical" evidence="14">
    <location>
        <begin position="271"/>
        <end position="299"/>
    </location>
</feature>
<evidence type="ECO:0000256" key="15">
    <source>
        <dbReference type="SAM" id="SignalP"/>
    </source>
</evidence>
<name>A0A834Y118_APHGI</name>
<keyword evidence="10" id="KW-0393">Immunoglobulin domain</keyword>
<evidence type="ECO:0000256" key="13">
    <source>
        <dbReference type="ARBA" id="ARBA00045444"/>
    </source>
</evidence>
<comment type="subunit">
    <text evidence="11">Interacts with host IFNA1.</text>
</comment>
<keyword evidence="2" id="KW-0244">Early protein</keyword>
<keyword evidence="9" id="KW-0922">Interferon antiviral system evasion</keyword>
<keyword evidence="14" id="KW-0812">Transmembrane</keyword>
<keyword evidence="19" id="KW-1185">Reference proteome</keyword>
<dbReference type="Proteomes" id="UP000639338">
    <property type="component" value="Unassembled WGS sequence"/>
</dbReference>
<feature type="signal peptide" evidence="15">
    <location>
        <begin position="1"/>
        <end position="20"/>
    </location>
</feature>
<keyword evidence="15" id="KW-0732">Signal</keyword>
<evidence type="ECO:0000256" key="8">
    <source>
        <dbReference type="ARBA" id="ARBA00023180"/>
    </source>
</evidence>
<dbReference type="InterPro" id="IPR000157">
    <property type="entry name" value="TIR_dom"/>
</dbReference>
<dbReference type="PROSITE" id="PS50835">
    <property type="entry name" value="IG_LIKE"/>
    <property type="match status" value="2"/>
</dbReference>
<protein>
    <recommendedName>
        <fullName evidence="12">Soluble interferon alpha/beta receptor OPG204</fullName>
    </recommendedName>
</protein>
<dbReference type="PANTHER" id="PTHR11890:SF44">
    <property type="entry name" value="X-LINKED INTERLEUKIN-1 RECEPTOR ACCESSORY PROTEIN-LIKE 2"/>
    <property type="match status" value="1"/>
</dbReference>
<keyword evidence="8" id="KW-0325">Glycoprotein</keyword>
<dbReference type="InterPro" id="IPR036179">
    <property type="entry name" value="Ig-like_dom_sf"/>
</dbReference>
<gene>
    <name evidence="18" type="ORF">HCN44_002332</name>
</gene>
<dbReference type="PROSITE" id="PS50104">
    <property type="entry name" value="TIR"/>
    <property type="match status" value="1"/>
</dbReference>
<keyword evidence="5" id="KW-1114">Inhibition of host interferon signaling pathway by virus</keyword>
<keyword evidence="14" id="KW-0472">Membrane</keyword>
<dbReference type="InterPro" id="IPR035897">
    <property type="entry name" value="Toll_tir_struct_dom_sf"/>
</dbReference>
<dbReference type="PANTHER" id="PTHR11890">
    <property type="entry name" value="INTERLEUKIN-1 RECEPTOR FAMILY MEMBER"/>
    <property type="match status" value="1"/>
</dbReference>
<dbReference type="SUPFAM" id="SSF48726">
    <property type="entry name" value="Immunoglobulin"/>
    <property type="match status" value="2"/>
</dbReference>
<dbReference type="OrthoDB" id="6019866at2759"/>
<dbReference type="InterPro" id="IPR013783">
    <property type="entry name" value="Ig-like_fold"/>
</dbReference>
<dbReference type="GO" id="GO:0039502">
    <property type="term" value="P:symbiont-mediated suppression of host type I interferon-mediated signaling pathway"/>
    <property type="evidence" value="ECO:0007669"/>
    <property type="project" value="UniProtKB-KW"/>
</dbReference>
<dbReference type="Gene3D" id="2.60.40.10">
    <property type="entry name" value="Immunoglobulins"/>
    <property type="match status" value="2"/>
</dbReference>
<feature type="domain" description="TIR" evidence="16">
    <location>
        <begin position="312"/>
        <end position="462"/>
    </location>
</feature>
<evidence type="ECO:0000256" key="9">
    <source>
        <dbReference type="ARBA" id="ARBA00023258"/>
    </source>
</evidence>
<dbReference type="SMART" id="SM00409">
    <property type="entry name" value="IG"/>
    <property type="match status" value="2"/>
</dbReference>
<keyword evidence="5" id="KW-0899">Viral immunoevasion</keyword>
<evidence type="ECO:0000256" key="7">
    <source>
        <dbReference type="ARBA" id="ARBA00023157"/>
    </source>
</evidence>
<keyword evidence="5" id="KW-0945">Host-virus interaction</keyword>
<comment type="function">
    <text evidence="13">Counteracts the antiviral effects of host IFN-alpha/beta and key IFN-inducible proteins involved in viral RNA degradation suxh as host OAS1. Acts as a soluble IFN-alpha receptor and thus inhibits the interaction between host IFN-alpha and its receptor.</text>
</comment>
<sequence length="504" mass="57763">MASSVITPFLILLFIKTVLTIHLSPHDNGLEYYCSLNKFENSHPGLQFTKEIVTTEYANFGSFKALHCCISGYRSIEWYKDDKAYPWPRAVSNFILYPESKNQTIYTHVAGPEDAGKFSCRARNDTNTLIADITLGIVGESSRDISSGYTGKPLLTYKPKSQIISFGSEARFYCEAYLGHVDLPDAKNTVTWLKGNTNESIPNDGRLRQTQVSREDNQIVGSYFHIDFTINSDYGLYRCKISNGADEEIIIPVYIYPQDDFLRNGSWTKALLFAIIILLVIVLVLSSYHRFFLPIFVILRNRFSHLEEKDGKIFDALICYNEKDSSLVFDKLSSVLQNKYGYEIKTLEISNINTEWSIELKSHTSTTRRIIIVMSSNLINNTWTAPNIISSFKKLSSLSTNTIVLCLEDLPNQLLLTKTFNNFILSRTTDDFNFDNINVLRWKHDSNDDIVKLFYWKLRYLMPAKKTTHNNDKNSTEMTTTSVTNVRETIESNNMSQKNINVYV</sequence>
<feature type="domain" description="Ig-like" evidence="17">
    <location>
        <begin position="44"/>
        <end position="136"/>
    </location>
</feature>
<evidence type="ECO:0000256" key="10">
    <source>
        <dbReference type="ARBA" id="ARBA00023319"/>
    </source>
</evidence>
<feature type="domain" description="Ig-like" evidence="17">
    <location>
        <begin position="153"/>
        <end position="252"/>
    </location>
</feature>
<evidence type="ECO:0000256" key="12">
    <source>
        <dbReference type="ARBA" id="ARBA00041012"/>
    </source>
</evidence>
<evidence type="ECO:0000313" key="19">
    <source>
        <dbReference type="Proteomes" id="UP000639338"/>
    </source>
</evidence>
<evidence type="ECO:0000259" key="16">
    <source>
        <dbReference type="PROSITE" id="PS50104"/>
    </source>
</evidence>
<evidence type="ECO:0000256" key="14">
    <source>
        <dbReference type="SAM" id="Phobius"/>
    </source>
</evidence>
<evidence type="ECO:0000256" key="11">
    <source>
        <dbReference type="ARBA" id="ARBA00038761"/>
    </source>
</evidence>
<evidence type="ECO:0000313" key="18">
    <source>
        <dbReference type="EMBL" id="KAF7996686.1"/>
    </source>
</evidence>
<keyword evidence="7" id="KW-1015">Disulfide bond</keyword>
<dbReference type="InterPro" id="IPR007110">
    <property type="entry name" value="Ig-like_dom"/>
</dbReference>
<evidence type="ECO:0000259" key="17">
    <source>
        <dbReference type="PROSITE" id="PS50835"/>
    </source>
</evidence>
<evidence type="ECO:0000256" key="5">
    <source>
        <dbReference type="ARBA" id="ARBA00022830"/>
    </source>
</evidence>
<keyword evidence="14" id="KW-1133">Transmembrane helix</keyword>
<comment type="similarity">
    <text evidence="1">Belongs to the interleukin-1 receptor family.</text>
</comment>
<reference evidence="18 19" key="1">
    <citation type="submission" date="2020-08" db="EMBL/GenBank/DDBJ databases">
        <title>Aphidius gifuensis genome sequencing and assembly.</title>
        <authorList>
            <person name="Du Z."/>
        </authorList>
    </citation>
    <scope>NUCLEOTIDE SEQUENCE [LARGE SCALE GENOMIC DNA]</scope>
    <source>
        <strain evidence="18">YNYX2018</strain>
        <tissue evidence="18">Adults</tissue>
    </source>
</reference>
<keyword evidence="3" id="KW-1090">Inhibition of host innate immune response by virus</keyword>
<dbReference type="Gene3D" id="3.40.50.10140">
    <property type="entry name" value="Toll/interleukin-1 receptor homology (TIR) domain"/>
    <property type="match status" value="1"/>
</dbReference>
<evidence type="ECO:0000256" key="1">
    <source>
        <dbReference type="ARBA" id="ARBA00009752"/>
    </source>
</evidence>
<dbReference type="SUPFAM" id="SSF52200">
    <property type="entry name" value="Toll/Interleukin receptor TIR domain"/>
    <property type="match status" value="1"/>
</dbReference>
<keyword evidence="6" id="KW-0520">NAD</keyword>
<dbReference type="GO" id="GO:0007165">
    <property type="term" value="P:signal transduction"/>
    <property type="evidence" value="ECO:0007669"/>
    <property type="project" value="InterPro"/>
</dbReference>
<evidence type="ECO:0000256" key="2">
    <source>
        <dbReference type="ARBA" id="ARBA00022518"/>
    </source>
</evidence>
<comment type="caution">
    <text evidence="18">The sequence shown here is derived from an EMBL/GenBank/DDBJ whole genome shotgun (WGS) entry which is preliminary data.</text>
</comment>
<organism evidence="18 19">
    <name type="scientific">Aphidius gifuensis</name>
    <name type="common">Parasitoid wasp</name>
    <dbReference type="NCBI Taxonomy" id="684658"/>
    <lineage>
        <taxon>Eukaryota</taxon>
        <taxon>Metazoa</taxon>
        <taxon>Ecdysozoa</taxon>
        <taxon>Arthropoda</taxon>
        <taxon>Hexapoda</taxon>
        <taxon>Insecta</taxon>
        <taxon>Pterygota</taxon>
        <taxon>Neoptera</taxon>
        <taxon>Endopterygota</taxon>
        <taxon>Hymenoptera</taxon>
        <taxon>Apocrita</taxon>
        <taxon>Ichneumonoidea</taxon>
        <taxon>Braconidae</taxon>
        <taxon>Aphidiinae</taxon>
        <taxon>Aphidius</taxon>
    </lineage>
</organism>
<evidence type="ECO:0000256" key="6">
    <source>
        <dbReference type="ARBA" id="ARBA00023027"/>
    </source>
</evidence>
<keyword evidence="4" id="KW-0378">Hydrolase</keyword>
<dbReference type="InterPro" id="IPR003599">
    <property type="entry name" value="Ig_sub"/>
</dbReference>
<evidence type="ECO:0000256" key="3">
    <source>
        <dbReference type="ARBA" id="ARBA00022632"/>
    </source>
</evidence>
<dbReference type="InterPro" id="IPR015621">
    <property type="entry name" value="IL-1_rcpt_fam"/>
</dbReference>
<proteinExistence type="inferred from homology"/>
<dbReference type="GO" id="GO:0016787">
    <property type="term" value="F:hydrolase activity"/>
    <property type="evidence" value="ECO:0007669"/>
    <property type="project" value="UniProtKB-KW"/>
</dbReference>
<accession>A0A834Y118</accession>
<dbReference type="EMBL" id="JACMRX010000001">
    <property type="protein sequence ID" value="KAF7996686.1"/>
    <property type="molecule type" value="Genomic_DNA"/>
</dbReference>
<evidence type="ECO:0000256" key="4">
    <source>
        <dbReference type="ARBA" id="ARBA00022801"/>
    </source>
</evidence>
<feature type="chain" id="PRO_5033062580" description="Soluble interferon alpha/beta receptor OPG204" evidence="15">
    <location>
        <begin position="21"/>
        <end position="504"/>
    </location>
</feature>